<protein>
    <submittedName>
        <fullName evidence="1">Uncharacterized protein</fullName>
    </submittedName>
</protein>
<dbReference type="EMBL" id="JBEAAL010000001">
    <property type="protein sequence ID" value="MEQ1404032.1"/>
    <property type="molecule type" value="Genomic_DNA"/>
</dbReference>
<name>A0ABV0LWP9_9HYPH</name>
<keyword evidence="2" id="KW-1185">Reference proteome</keyword>
<evidence type="ECO:0000313" key="1">
    <source>
        <dbReference type="EMBL" id="MEQ1404032.1"/>
    </source>
</evidence>
<gene>
    <name evidence="1" type="ORF">ABK249_03720</name>
</gene>
<accession>A0ABV0LWP9</accession>
<dbReference type="Proteomes" id="UP001496627">
    <property type="component" value="Unassembled WGS sequence"/>
</dbReference>
<sequence length="72" mass="7924">MISAAHAKKSAMGLPMEKRLSEEDLIVTVEYLSRQELYCSHSINSIKDFAEPAVNATASVTAAFVPQIMPER</sequence>
<comment type="caution">
    <text evidence="1">The sequence shown here is derived from an EMBL/GenBank/DDBJ whole genome shotgun (WGS) entry which is preliminary data.</text>
</comment>
<organism evidence="1 2">
    <name type="scientific">Neorhizobium phenanthreniclasticum</name>
    <dbReference type="NCBI Taxonomy" id="3157917"/>
    <lineage>
        <taxon>Bacteria</taxon>
        <taxon>Pseudomonadati</taxon>
        <taxon>Pseudomonadota</taxon>
        <taxon>Alphaproteobacteria</taxon>
        <taxon>Hyphomicrobiales</taxon>
        <taxon>Rhizobiaceae</taxon>
        <taxon>Rhizobium/Agrobacterium group</taxon>
        <taxon>Neorhizobium</taxon>
    </lineage>
</organism>
<proteinExistence type="predicted"/>
<reference evidence="1 2" key="1">
    <citation type="submission" date="2024-05" db="EMBL/GenBank/DDBJ databases">
        <title>Neorhizobium sp. Rsf11, a plant growth promoting and heavy metal resistant PAH-degrader.</title>
        <authorList>
            <person name="Golubev S.N."/>
            <person name="Muratova A.Y."/>
            <person name="Markelova M.I."/>
        </authorList>
    </citation>
    <scope>NUCLEOTIDE SEQUENCE [LARGE SCALE GENOMIC DNA]</scope>
    <source>
        <strain evidence="1 2">Rsf11</strain>
    </source>
</reference>
<evidence type="ECO:0000313" key="2">
    <source>
        <dbReference type="Proteomes" id="UP001496627"/>
    </source>
</evidence>